<evidence type="ECO:0000313" key="2">
    <source>
        <dbReference type="Proteomes" id="UP001054837"/>
    </source>
</evidence>
<gene>
    <name evidence="1" type="ORF">CDAR_528001</name>
</gene>
<dbReference type="Proteomes" id="UP001054837">
    <property type="component" value="Unassembled WGS sequence"/>
</dbReference>
<keyword evidence="2" id="KW-1185">Reference proteome</keyword>
<proteinExistence type="predicted"/>
<organism evidence="1 2">
    <name type="scientific">Caerostris darwini</name>
    <dbReference type="NCBI Taxonomy" id="1538125"/>
    <lineage>
        <taxon>Eukaryota</taxon>
        <taxon>Metazoa</taxon>
        <taxon>Ecdysozoa</taxon>
        <taxon>Arthropoda</taxon>
        <taxon>Chelicerata</taxon>
        <taxon>Arachnida</taxon>
        <taxon>Araneae</taxon>
        <taxon>Araneomorphae</taxon>
        <taxon>Entelegynae</taxon>
        <taxon>Araneoidea</taxon>
        <taxon>Araneidae</taxon>
        <taxon>Caerostris</taxon>
    </lineage>
</organism>
<name>A0AAV4QQY9_9ARAC</name>
<evidence type="ECO:0000313" key="1">
    <source>
        <dbReference type="EMBL" id="GIY12473.1"/>
    </source>
</evidence>
<reference evidence="1 2" key="1">
    <citation type="submission" date="2021-06" db="EMBL/GenBank/DDBJ databases">
        <title>Caerostris darwini draft genome.</title>
        <authorList>
            <person name="Kono N."/>
            <person name="Arakawa K."/>
        </authorList>
    </citation>
    <scope>NUCLEOTIDE SEQUENCE [LARGE SCALE GENOMIC DNA]</scope>
</reference>
<dbReference type="AlphaFoldDB" id="A0AAV4QQY9"/>
<dbReference type="EMBL" id="BPLQ01005055">
    <property type="protein sequence ID" value="GIY12473.1"/>
    <property type="molecule type" value="Genomic_DNA"/>
</dbReference>
<accession>A0AAV4QQY9</accession>
<protein>
    <submittedName>
        <fullName evidence="1">Uncharacterized protein</fullName>
    </submittedName>
</protein>
<sequence length="112" mass="12695">MLYILRHHYAKDIQNGTHYLSVNDQTSRNSSVACPTSNVLLKTLAFKSHRCSPPHGSSEKIKVRLPQKPSCINRLHVLLPNYRISVSLKPSYVPLLNHQTGPKVLKREKTTP</sequence>
<comment type="caution">
    <text evidence="1">The sequence shown here is derived from an EMBL/GenBank/DDBJ whole genome shotgun (WGS) entry which is preliminary data.</text>
</comment>